<sequence>MDVPVPVTAVVSALRLLVPQGESEFESSDKIPSRRVISRRDKIASDAFQIVYAQLVISSPLRSVI</sequence>
<dbReference type="AlphaFoldDB" id="A0A0C3EQR6"/>
<reference evidence="2" key="2">
    <citation type="submission" date="2015-01" db="EMBL/GenBank/DDBJ databases">
        <title>Evolutionary Origins and Diversification of the Mycorrhizal Mutualists.</title>
        <authorList>
            <consortium name="DOE Joint Genome Institute"/>
            <consortium name="Mycorrhizal Genomics Consortium"/>
            <person name="Kohler A."/>
            <person name="Kuo A."/>
            <person name="Nagy L.G."/>
            <person name="Floudas D."/>
            <person name="Copeland A."/>
            <person name="Barry K.W."/>
            <person name="Cichocki N."/>
            <person name="Veneault-Fourrey C."/>
            <person name="LaButti K."/>
            <person name="Lindquist E.A."/>
            <person name="Lipzen A."/>
            <person name="Lundell T."/>
            <person name="Morin E."/>
            <person name="Murat C."/>
            <person name="Riley R."/>
            <person name="Ohm R."/>
            <person name="Sun H."/>
            <person name="Tunlid A."/>
            <person name="Henrissat B."/>
            <person name="Grigoriev I.V."/>
            <person name="Hibbett D.S."/>
            <person name="Martin F."/>
        </authorList>
    </citation>
    <scope>NUCLEOTIDE SEQUENCE [LARGE SCALE GENOMIC DNA]</scope>
    <source>
        <strain evidence="2">Foug A</strain>
    </source>
</reference>
<reference evidence="1 2" key="1">
    <citation type="submission" date="2014-04" db="EMBL/GenBank/DDBJ databases">
        <authorList>
            <consortium name="DOE Joint Genome Institute"/>
            <person name="Kuo A."/>
            <person name="Kohler A."/>
            <person name="Nagy L.G."/>
            <person name="Floudas D."/>
            <person name="Copeland A."/>
            <person name="Barry K.W."/>
            <person name="Cichocki N."/>
            <person name="Veneault-Fourrey C."/>
            <person name="LaButti K."/>
            <person name="Lindquist E.A."/>
            <person name="Lipzen A."/>
            <person name="Lundell T."/>
            <person name="Morin E."/>
            <person name="Murat C."/>
            <person name="Sun H."/>
            <person name="Tunlid A."/>
            <person name="Henrissat B."/>
            <person name="Grigoriev I.V."/>
            <person name="Hibbett D.S."/>
            <person name="Martin F."/>
            <person name="Nordberg H.P."/>
            <person name="Cantor M.N."/>
            <person name="Hua S.X."/>
        </authorList>
    </citation>
    <scope>NUCLEOTIDE SEQUENCE [LARGE SCALE GENOMIC DNA]</scope>
    <source>
        <strain evidence="1 2">Foug A</strain>
    </source>
</reference>
<keyword evidence="2" id="KW-1185">Reference proteome</keyword>
<dbReference type="HOGENOM" id="CLU_2851031_0_0_1"/>
<proteinExistence type="predicted"/>
<name>A0A0C3EQR6_9AGAM</name>
<dbReference type="InParanoid" id="A0A0C3EQR6"/>
<evidence type="ECO:0000313" key="1">
    <source>
        <dbReference type="EMBL" id="KIM70131.1"/>
    </source>
</evidence>
<gene>
    <name evidence="1" type="ORF">SCLCIDRAFT_506629</name>
</gene>
<dbReference type="Proteomes" id="UP000053989">
    <property type="component" value="Unassembled WGS sequence"/>
</dbReference>
<accession>A0A0C3EQR6</accession>
<evidence type="ECO:0000313" key="2">
    <source>
        <dbReference type="Proteomes" id="UP000053989"/>
    </source>
</evidence>
<dbReference type="EMBL" id="KN822005">
    <property type="protein sequence ID" value="KIM70131.1"/>
    <property type="molecule type" value="Genomic_DNA"/>
</dbReference>
<protein>
    <submittedName>
        <fullName evidence="1">Uncharacterized protein</fullName>
    </submittedName>
</protein>
<organism evidence="1 2">
    <name type="scientific">Scleroderma citrinum Foug A</name>
    <dbReference type="NCBI Taxonomy" id="1036808"/>
    <lineage>
        <taxon>Eukaryota</taxon>
        <taxon>Fungi</taxon>
        <taxon>Dikarya</taxon>
        <taxon>Basidiomycota</taxon>
        <taxon>Agaricomycotina</taxon>
        <taxon>Agaricomycetes</taxon>
        <taxon>Agaricomycetidae</taxon>
        <taxon>Boletales</taxon>
        <taxon>Sclerodermatineae</taxon>
        <taxon>Sclerodermataceae</taxon>
        <taxon>Scleroderma</taxon>
    </lineage>
</organism>